<sequence length="129" mass="14513">MPAKSIRKSYFNISDPSSVRIVEDGTEYYFEGEFRVMNPKNPPFSAIKDSTEGWICLNVMKEATELTVKTSMALRSPIGEIVTFDTPVTFDMDGKPRTYLGVSDAIAVQMRGLGNYHYSIADLFRVRGK</sequence>
<dbReference type="RefSeq" id="WP_160799274.1">
    <property type="nucleotide sequence ID" value="NZ_WUUL01000001.1"/>
</dbReference>
<reference evidence="1 2" key="1">
    <citation type="submission" date="2019-12" db="EMBL/GenBank/DDBJ databases">
        <title>Whole-genome analyses of novel actinobacteria.</title>
        <authorList>
            <person name="Sahin N."/>
            <person name="Saygin H."/>
        </authorList>
    </citation>
    <scope>NUCLEOTIDE SEQUENCE [LARGE SCALE GENOMIC DNA]</scope>
    <source>
        <strain evidence="1 2">KC615</strain>
    </source>
</reference>
<protein>
    <submittedName>
        <fullName evidence="1">Uncharacterized protein</fullName>
    </submittedName>
</protein>
<dbReference type="EMBL" id="WUUL01000001">
    <property type="protein sequence ID" value="MXQ52224.1"/>
    <property type="molecule type" value="Genomic_DNA"/>
</dbReference>
<accession>A0A6I4VUP8</accession>
<proteinExistence type="predicted"/>
<comment type="caution">
    <text evidence="1">The sequence shown here is derived from an EMBL/GenBank/DDBJ whole genome shotgun (WGS) entry which is preliminary data.</text>
</comment>
<evidence type="ECO:0000313" key="1">
    <source>
        <dbReference type="EMBL" id="MXQ52224.1"/>
    </source>
</evidence>
<dbReference type="AlphaFoldDB" id="A0A6I4VUP8"/>
<organism evidence="1 2">
    <name type="scientific">Shimazuella alba</name>
    <dbReference type="NCBI Taxonomy" id="2690964"/>
    <lineage>
        <taxon>Bacteria</taxon>
        <taxon>Bacillati</taxon>
        <taxon>Bacillota</taxon>
        <taxon>Bacilli</taxon>
        <taxon>Bacillales</taxon>
        <taxon>Thermoactinomycetaceae</taxon>
        <taxon>Shimazuella</taxon>
    </lineage>
</organism>
<gene>
    <name evidence="1" type="ORF">GSM42_00355</name>
</gene>
<name>A0A6I4VUP8_9BACL</name>
<keyword evidence="2" id="KW-1185">Reference proteome</keyword>
<dbReference type="Proteomes" id="UP000430692">
    <property type="component" value="Unassembled WGS sequence"/>
</dbReference>
<evidence type="ECO:0000313" key="2">
    <source>
        <dbReference type="Proteomes" id="UP000430692"/>
    </source>
</evidence>